<gene>
    <name evidence="1" type="ORF">SCFA_750014</name>
</gene>
<name>A0A485M4L4_9ZZZZ</name>
<accession>A0A485M4L4</accession>
<proteinExistence type="predicted"/>
<sequence length="416" mass="46459">MKSYFDVVGSGEGISGLIACVLLAHKGFSCLWADTGNDADLDHARKGIPLLISSEFWDRGIRPLLSSMDTTLPGALKPRAIGKIQAIVPGRRFDVGPAPVNGYSQAHRKNTERYLHLMEKTMTRPGVLLRASSRTVPEVEQWQKDQITALCRTGKPNYLSYLRWSALLTGLYSLDFTTAKHALGAYLSHNRGHYLRAEKADLTVENNTAVGLSLGNVKVRSRYCISDESPVKQSRAGGFIFYGTCVVDEHVIPVGMGDMVIAPPPEDMHFPLVLLLERRDGKGIVSVTAKVPVGGMLTSHTELLSWASGMIYKRLKQVMPFLEHYLIGFDVVDPFIENSIRPWFQYADEVRVPWYVSGKRYMRNGNRVFICNSMKYGWLDMEGEILWGICMANAILKDLNRSDLIAARMMAQASRV</sequence>
<evidence type="ECO:0000313" key="1">
    <source>
        <dbReference type="EMBL" id="VFU17942.1"/>
    </source>
</evidence>
<reference evidence="1" key="1">
    <citation type="submission" date="2019-03" db="EMBL/GenBank/DDBJ databases">
        <authorList>
            <person name="Hao L."/>
        </authorList>
    </citation>
    <scope>NUCLEOTIDE SEQUENCE</scope>
</reference>
<dbReference type="AlphaFoldDB" id="A0A485M4L4"/>
<protein>
    <submittedName>
        <fullName evidence="1">Uncharacterized protein</fullName>
    </submittedName>
</protein>
<dbReference type="EMBL" id="CAADRM010000142">
    <property type="protein sequence ID" value="VFU17942.1"/>
    <property type="molecule type" value="Genomic_DNA"/>
</dbReference>
<organism evidence="1">
    <name type="scientific">anaerobic digester metagenome</name>
    <dbReference type="NCBI Taxonomy" id="1263854"/>
    <lineage>
        <taxon>unclassified sequences</taxon>
        <taxon>metagenomes</taxon>
        <taxon>ecological metagenomes</taxon>
    </lineage>
</organism>